<evidence type="ECO:0000313" key="2">
    <source>
        <dbReference type="Proteomes" id="UP000287651"/>
    </source>
</evidence>
<sequence length="133" mass="14959">MRGEAKPFKGPARNIVIAGRNIAMRLDDCHVSEQKTWQNINGPDGISGRRSSLRSPLHGVLSSRSCVRTRKHMVSVEESSSNRPNRCGSRGSQLMEARRKVLETGYRVRMPTFSGPRIELHRYNYHAPAFVGV</sequence>
<comment type="caution">
    <text evidence="1">The sequence shown here is derived from an EMBL/GenBank/DDBJ whole genome shotgun (WGS) entry which is preliminary data.</text>
</comment>
<name>A0A426YPG7_ENSVE</name>
<accession>A0A426YPG7</accession>
<proteinExistence type="predicted"/>
<gene>
    <name evidence="1" type="ORF">B296_00025239</name>
</gene>
<evidence type="ECO:0000313" key="1">
    <source>
        <dbReference type="EMBL" id="RRT53613.1"/>
    </source>
</evidence>
<protein>
    <submittedName>
        <fullName evidence="1">Uncharacterized protein</fullName>
    </submittedName>
</protein>
<dbReference type="AlphaFoldDB" id="A0A426YPG7"/>
<organism evidence="1 2">
    <name type="scientific">Ensete ventricosum</name>
    <name type="common">Abyssinian banana</name>
    <name type="synonym">Musa ensete</name>
    <dbReference type="NCBI Taxonomy" id="4639"/>
    <lineage>
        <taxon>Eukaryota</taxon>
        <taxon>Viridiplantae</taxon>
        <taxon>Streptophyta</taxon>
        <taxon>Embryophyta</taxon>
        <taxon>Tracheophyta</taxon>
        <taxon>Spermatophyta</taxon>
        <taxon>Magnoliopsida</taxon>
        <taxon>Liliopsida</taxon>
        <taxon>Zingiberales</taxon>
        <taxon>Musaceae</taxon>
        <taxon>Ensete</taxon>
    </lineage>
</organism>
<reference evidence="1 2" key="1">
    <citation type="journal article" date="2014" name="Agronomy (Basel)">
        <title>A Draft Genome Sequence for Ensete ventricosum, the Drought-Tolerant Tree Against Hunger.</title>
        <authorList>
            <person name="Harrison J."/>
            <person name="Moore K.A."/>
            <person name="Paszkiewicz K."/>
            <person name="Jones T."/>
            <person name="Grant M."/>
            <person name="Ambacheew D."/>
            <person name="Muzemil S."/>
            <person name="Studholme D.J."/>
        </authorList>
    </citation>
    <scope>NUCLEOTIDE SEQUENCE [LARGE SCALE GENOMIC DNA]</scope>
</reference>
<dbReference type="EMBL" id="AMZH03011053">
    <property type="protein sequence ID" value="RRT53613.1"/>
    <property type="molecule type" value="Genomic_DNA"/>
</dbReference>
<dbReference type="Proteomes" id="UP000287651">
    <property type="component" value="Unassembled WGS sequence"/>
</dbReference>